<keyword evidence="2" id="KW-1003">Cell membrane</keyword>
<feature type="domain" description="G protein gamma" evidence="7">
    <location>
        <begin position="23"/>
        <end position="97"/>
    </location>
</feature>
<evidence type="ECO:0000313" key="9">
    <source>
        <dbReference type="Proteomes" id="UP000036987"/>
    </source>
</evidence>
<dbReference type="Pfam" id="PF00631">
    <property type="entry name" value="G-gamma"/>
    <property type="match status" value="1"/>
</dbReference>
<dbReference type="AlphaFoldDB" id="A0A0K9PV88"/>
<evidence type="ECO:0000256" key="2">
    <source>
        <dbReference type="ARBA" id="ARBA00022475"/>
    </source>
</evidence>
<dbReference type="InterPro" id="IPR015898">
    <property type="entry name" value="G-protein_gamma-like_dom"/>
</dbReference>
<dbReference type="SMART" id="SM01224">
    <property type="entry name" value="G_gamma"/>
    <property type="match status" value="1"/>
</dbReference>
<comment type="subcellular location">
    <subcellularLocation>
        <location evidence="1">Cell membrane</location>
    </subcellularLocation>
</comment>
<proteinExistence type="predicted"/>
<evidence type="ECO:0000256" key="1">
    <source>
        <dbReference type="ARBA" id="ARBA00004236"/>
    </source>
</evidence>
<dbReference type="InterPro" id="IPR045878">
    <property type="entry name" value="GG1/2"/>
</dbReference>
<dbReference type="Proteomes" id="UP000036987">
    <property type="component" value="Unassembled WGS sequence"/>
</dbReference>
<keyword evidence="5" id="KW-0807">Transducer</keyword>
<reference evidence="9" key="1">
    <citation type="journal article" date="2016" name="Nature">
        <title>The genome of the seagrass Zostera marina reveals angiosperm adaptation to the sea.</title>
        <authorList>
            <person name="Olsen J.L."/>
            <person name="Rouze P."/>
            <person name="Verhelst B."/>
            <person name="Lin Y.-C."/>
            <person name="Bayer T."/>
            <person name="Collen J."/>
            <person name="Dattolo E."/>
            <person name="De Paoli E."/>
            <person name="Dittami S."/>
            <person name="Maumus F."/>
            <person name="Michel G."/>
            <person name="Kersting A."/>
            <person name="Lauritano C."/>
            <person name="Lohaus R."/>
            <person name="Toepel M."/>
            <person name="Tonon T."/>
            <person name="Vanneste K."/>
            <person name="Amirebrahimi M."/>
            <person name="Brakel J."/>
            <person name="Bostroem C."/>
            <person name="Chovatia M."/>
            <person name="Grimwood J."/>
            <person name="Jenkins J.W."/>
            <person name="Jueterbock A."/>
            <person name="Mraz A."/>
            <person name="Stam W.T."/>
            <person name="Tice H."/>
            <person name="Bornberg-Bauer E."/>
            <person name="Green P.J."/>
            <person name="Pearson G.A."/>
            <person name="Procaccini G."/>
            <person name="Duarte C.M."/>
            <person name="Schmutz J."/>
            <person name="Reusch T.B.H."/>
            <person name="Van de Peer Y."/>
        </authorList>
    </citation>
    <scope>NUCLEOTIDE SEQUENCE [LARGE SCALE GENOMIC DNA]</scope>
    <source>
        <strain evidence="9">cv. Finnish</strain>
    </source>
</reference>
<dbReference type="OrthoDB" id="1934467at2759"/>
<keyword evidence="3 6" id="KW-0175">Coiled coil</keyword>
<protein>
    <submittedName>
        <fullName evidence="8">Guanine nucleotide-binding protein subunit gamma 1</fullName>
    </submittedName>
</protein>
<keyword evidence="4" id="KW-0472">Membrane</keyword>
<organism evidence="8 9">
    <name type="scientific">Zostera marina</name>
    <name type="common">Eelgrass</name>
    <dbReference type="NCBI Taxonomy" id="29655"/>
    <lineage>
        <taxon>Eukaryota</taxon>
        <taxon>Viridiplantae</taxon>
        <taxon>Streptophyta</taxon>
        <taxon>Embryophyta</taxon>
        <taxon>Tracheophyta</taxon>
        <taxon>Spermatophyta</taxon>
        <taxon>Magnoliopsida</taxon>
        <taxon>Liliopsida</taxon>
        <taxon>Zosteraceae</taxon>
        <taxon>Zostera</taxon>
    </lineage>
</organism>
<evidence type="ECO:0000256" key="4">
    <source>
        <dbReference type="ARBA" id="ARBA00023136"/>
    </source>
</evidence>
<evidence type="ECO:0000259" key="7">
    <source>
        <dbReference type="SMART" id="SM01224"/>
    </source>
</evidence>
<dbReference type="GO" id="GO:0007186">
    <property type="term" value="P:G protein-coupled receptor signaling pathway"/>
    <property type="evidence" value="ECO:0007669"/>
    <property type="project" value="InterPro"/>
</dbReference>
<name>A0A0K9PV88_ZOSMR</name>
<accession>A0A0K9PV88</accession>
<dbReference type="GO" id="GO:0005886">
    <property type="term" value="C:plasma membrane"/>
    <property type="evidence" value="ECO:0007669"/>
    <property type="project" value="UniProtKB-SubCell"/>
</dbReference>
<evidence type="ECO:0000256" key="6">
    <source>
        <dbReference type="SAM" id="Coils"/>
    </source>
</evidence>
<evidence type="ECO:0000313" key="8">
    <source>
        <dbReference type="EMBL" id="KMZ72864.1"/>
    </source>
</evidence>
<sequence>MASETPAIFGGGNQDTKGKHRILVELNRLEQETKFLQSELDDLENVDNVSIPCKELLESVQKNPDPLLPLTKGLTNPSWDRWFEAPFDSNGTRCVIV</sequence>
<gene>
    <name evidence="8" type="ORF">ZOSMA_159G00290</name>
</gene>
<dbReference type="PANTHER" id="PTHR35129">
    <property type="entry name" value="GUANINE NUCLEOTIDE-BINDING PROTEIN SUBUNIT GAMMA 1"/>
    <property type="match status" value="1"/>
</dbReference>
<dbReference type="PANTHER" id="PTHR35129:SF1">
    <property type="entry name" value="GUANINE NUCLEOTIDE-BINDING PROTEIN SUBUNIT GAMMA 1"/>
    <property type="match status" value="1"/>
</dbReference>
<comment type="caution">
    <text evidence="8">The sequence shown here is derived from an EMBL/GenBank/DDBJ whole genome shotgun (WGS) entry which is preliminary data.</text>
</comment>
<keyword evidence="9" id="KW-1185">Reference proteome</keyword>
<evidence type="ECO:0000256" key="3">
    <source>
        <dbReference type="ARBA" id="ARBA00023054"/>
    </source>
</evidence>
<feature type="coiled-coil region" evidence="6">
    <location>
        <begin position="19"/>
        <end position="46"/>
    </location>
</feature>
<dbReference type="EMBL" id="LFYR01000619">
    <property type="protein sequence ID" value="KMZ72864.1"/>
    <property type="molecule type" value="Genomic_DNA"/>
</dbReference>
<evidence type="ECO:0000256" key="5">
    <source>
        <dbReference type="ARBA" id="ARBA00023224"/>
    </source>
</evidence>
<dbReference type="OMA" id="VSTICME"/>